<dbReference type="EMBL" id="BMMM01000013">
    <property type="protein sequence ID" value="GGN79010.1"/>
    <property type="molecule type" value="Genomic_DNA"/>
</dbReference>
<reference evidence="2 3" key="1">
    <citation type="journal article" date="2014" name="Int. J. Syst. Evol. Microbiol.">
        <title>Complete genome sequence of Corynebacterium casei LMG S-19264T (=DSM 44701T), isolated from a smear-ripened cheese.</title>
        <authorList>
            <consortium name="US DOE Joint Genome Institute (JGI-PGF)"/>
            <person name="Walter F."/>
            <person name="Albersmeier A."/>
            <person name="Kalinowski J."/>
            <person name="Ruckert C."/>
        </authorList>
    </citation>
    <scope>NUCLEOTIDE SEQUENCE [LARGE SCALE GENOMIC DNA]</scope>
    <source>
        <strain evidence="2 3">CGMCC 4.7111</strain>
    </source>
</reference>
<organism evidence="2 3">
    <name type="scientific">Streptomyces albiflavescens</name>
    <dbReference type="NCBI Taxonomy" id="1623582"/>
    <lineage>
        <taxon>Bacteria</taxon>
        <taxon>Bacillati</taxon>
        <taxon>Actinomycetota</taxon>
        <taxon>Actinomycetes</taxon>
        <taxon>Kitasatosporales</taxon>
        <taxon>Streptomycetaceae</taxon>
        <taxon>Streptomyces</taxon>
    </lineage>
</organism>
<feature type="compositionally biased region" description="Polar residues" evidence="1">
    <location>
        <begin position="91"/>
        <end position="113"/>
    </location>
</feature>
<dbReference type="AlphaFoldDB" id="A0A917Y8V0"/>
<feature type="region of interest" description="Disordered" evidence="1">
    <location>
        <begin position="86"/>
        <end position="113"/>
    </location>
</feature>
<gene>
    <name evidence="2" type="ORF">GCM10011579_062910</name>
</gene>
<sequence length="113" mass="11775">MITNRTSCDYAEALAENALTCIKCNIAYGDDSAVWPGRRFAGAAPRQVDRGADTALFGRAGDLPPIIISDPFGVHRNTANAWAALPRTAGPATSQPSELQNDALSGGASTATR</sequence>
<keyword evidence="3" id="KW-1185">Reference proteome</keyword>
<protein>
    <submittedName>
        <fullName evidence="2">Uncharacterized protein</fullName>
    </submittedName>
</protein>
<comment type="caution">
    <text evidence="2">The sequence shown here is derived from an EMBL/GenBank/DDBJ whole genome shotgun (WGS) entry which is preliminary data.</text>
</comment>
<proteinExistence type="predicted"/>
<dbReference type="Proteomes" id="UP000600365">
    <property type="component" value="Unassembled WGS sequence"/>
</dbReference>
<evidence type="ECO:0000313" key="2">
    <source>
        <dbReference type="EMBL" id="GGN79010.1"/>
    </source>
</evidence>
<evidence type="ECO:0000313" key="3">
    <source>
        <dbReference type="Proteomes" id="UP000600365"/>
    </source>
</evidence>
<accession>A0A917Y8V0</accession>
<evidence type="ECO:0000256" key="1">
    <source>
        <dbReference type="SAM" id="MobiDB-lite"/>
    </source>
</evidence>
<name>A0A917Y8V0_9ACTN</name>